<evidence type="ECO:0000313" key="3">
    <source>
        <dbReference type="Proteomes" id="UP001430953"/>
    </source>
</evidence>
<dbReference type="AlphaFoldDB" id="A0AAW2FBI4"/>
<evidence type="ECO:0000256" key="1">
    <source>
        <dbReference type="SAM" id="Phobius"/>
    </source>
</evidence>
<keyword evidence="1" id="KW-0812">Transmembrane</keyword>
<keyword evidence="1" id="KW-0472">Membrane</keyword>
<dbReference type="EMBL" id="JADYXP020000013">
    <property type="protein sequence ID" value="KAL0111547.1"/>
    <property type="molecule type" value="Genomic_DNA"/>
</dbReference>
<sequence length="177" mass="19734">MVCNFFFFFCFSAVSILSFISFFSLFHLLHPVPRIVTGSNSGKIASRQLHPLVAIFAMFAVFFFSSLSASLCGRFHMGASGRNDINVFVGKSFCSIENLNYLAALPSYLLNVRQRDGYCRRRTVISRVTANGTAGFSRITADVDILIPVLLLIRPPLKPTSPLPKRINSLNVTSFLW</sequence>
<protein>
    <recommendedName>
        <fullName evidence="4">Secreted protein</fullName>
    </recommendedName>
</protein>
<comment type="caution">
    <text evidence="2">The sequence shown here is derived from an EMBL/GenBank/DDBJ whole genome shotgun (WGS) entry which is preliminary data.</text>
</comment>
<evidence type="ECO:0000313" key="2">
    <source>
        <dbReference type="EMBL" id="KAL0111547.1"/>
    </source>
</evidence>
<keyword evidence="3" id="KW-1185">Reference proteome</keyword>
<feature type="transmembrane region" description="Helical" evidence="1">
    <location>
        <begin position="49"/>
        <end position="67"/>
    </location>
</feature>
<evidence type="ECO:0008006" key="4">
    <source>
        <dbReference type="Google" id="ProtNLM"/>
    </source>
</evidence>
<feature type="transmembrane region" description="Helical" evidence="1">
    <location>
        <begin position="6"/>
        <end position="29"/>
    </location>
</feature>
<gene>
    <name evidence="2" type="ORF">PUN28_013036</name>
</gene>
<accession>A0AAW2FBI4</accession>
<organism evidence="2 3">
    <name type="scientific">Cardiocondyla obscurior</name>
    <dbReference type="NCBI Taxonomy" id="286306"/>
    <lineage>
        <taxon>Eukaryota</taxon>
        <taxon>Metazoa</taxon>
        <taxon>Ecdysozoa</taxon>
        <taxon>Arthropoda</taxon>
        <taxon>Hexapoda</taxon>
        <taxon>Insecta</taxon>
        <taxon>Pterygota</taxon>
        <taxon>Neoptera</taxon>
        <taxon>Endopterygota</taxon>
        <taxon>Hymenoptera</taxon>
        <taxon>Apocrita</taxon>
        <taxon>Aculeata</taxon>
        <taxon>Formicoidea</taxon>
        <taxon>Formicidae</taxon>
        <taxon>Myrmicinae</taxon>
        <taxon>Cardiocondyla</taxon>
    </lineage>
</organism>
<keyword evidence="1" id="KW-1133">Transmembrane helix</keyword>
<reference evidence="2 3" key="1">
    <citation type="submission" date="2023-03" db="EMBL/GenBank/DDBJ databases">
        <title>High recombination rates correlate with genetic variation in Cardiocondyla obscurior ants.</title>
        <authorList>
            <person name="Errbii M."/>
        </authorList>
    </citation>
    <scope>NUCLEOTIDE SEQUENCE [LARGE SCALE GENOMIC DNA]</scope>
    <source>
        <strain evidence="2">Alpha-2009</strain>
        <tissue evidence="2">Whole body</tissue>
    </source>
</reference>
<proteinExistence type="predicted"/>
<dbReference type="Proteomes" id="UP001430953">
    <property type="component" value="Unassembled WGS sequence"/>
</dbReference>
<name>A0AAW2FBI4_9HYME</name>